<evidence type="ECO:0000256" key="1">
    <source>
        <dbReference type="ARBA" id="ARBA00004816"/>
    </source>
</evidence>
<evidence type="ECO:0000313" key="14">
    <source>
        <dbReference type="Proteomes" id="UP000284434"/>
    </source>
</evidence>
<evidence type="ECO:0000256" key="4">
    <source>
        <dbReference type="ARBA" id="ARBA00023239"/>
    </source>
</evidence>
<evidence type="ECO:0000256" key="2">
    <source>
        <dbReference type="ARBA" id="ARBA00009473"/>
    </source>
</evidence>
<dbReference type="InterPro" id="IPR002915">
    <property type="entry name" value="DeoC/FbaB/LacD_aldolase"/>
</dbReference>
<dbReference type="PIRSF" id="PIRSF001357">
    <property type="entry name" value="DeoC"/>
    <property type="match status" value="1"/>
</dbReference>
<dbReference type="Proteomes" id="UP000284434">
    <property type="component" value="Unassembled WGS sequence"/>
</dbReference>
<keyword evidence="4 11" id="KW-0456">Lyase</keyword>
<dbReference type="InterPro" id="IPR011343">
    <property type="entry name" value="DeoC"/>
</dbReference>
<accession>A0A1Y3YGD4</accession>
<sequence length="291" mass="32283">MDGISEILATYNCVSLDEKIQFELDGVVEKEIKQAYCIENLEFCVSCMDYTTLKVSDTEESVKNFTADLLKKLKKFNLRDVAAVCVFSNYAGIVREGLKGTEIQTAVVAGNFPNSQTFTEIKLAECKMAIGAGAQEVDVVISVGDILEKNYEKVYRELKAIRKVCENVRLKVILETGELKDLESIFNASLIAAYAGADFIKTSTGKVPVNATPESVYVMCEAIRQYYAQTGKRIGLKVAGGVSKAQNAIRYLTIVNHVLGCEWLTPYYFRIGASQLMDDIVKEIKALQMIK</sequence>
<dbReference type="GO" id="GO:0005737">
    <property type="term" value="C:cytoplasm"/>
    <property type="evidence" value="ECO:0007669"/>
    <property type="project" value="InterPro"/>
</dbReference>
<dbReference type="PANTHER" id="PTHR10889:SF3">
    <property type="entry name" value="DEOXYRIBOSE-PHOSPHATE ALDOLASE"/>
    <property type="match status" value="1"/>
</dbReference>
<dbReference type="InterPro" id="IPR013785">
    <property type="entry name" value="Aldolase_TIM"/>
</dbReference>
<dbReference type="EMBL" id="JAKNDN010000024">
    <property type="protein sequence ID" value="MCG4960740.1"/>
    <property type="molecule type" value="Genomic_DNA"/>
</dbReference>
<evidence type="ECO:0000313" key="9">
    <source>
        <dbReference type="EMBL" id="RGU54736.1"/>
    </source>
</evidence>
<comment type="similarity">
    <text evidence="2">Belongs to the DeoC/FbaB aldolase family. DeoC type 2 subfamily.</text>
</comment>
<reference evidence="12 13" key="1">
    <citation type="submission" date="2018-08" db="EMBL/GenBank/DDBJ databases">
        <title>A genome reference for cultivated species of the human gut microbiota.</title>
        <authorList>
            <person name="Zou Y."/>
            <person name="Xue W."/>
            <person name="Luo G."/>
        </authorList>
    </citation>
    <scope>NUCLEOTIDE SEQUENCE [LARGE SCALE GENOMIC DNA]</scope>
    <source>
        <strain evidence="10 12">AF14-6AC</strain>
        <strain evidence="9 13">AF16-14</strain>
        <strain evidence="11 14">OF03-11</strain>
    </source>
</reference>
<keyword evidence="5" id="KW-0704">Schiff base</keyword>
<protein>
    <recommendedName>
        <fullName evidence="3 7">Deoxyribose-phosphate aldolase</fullName>
        <ecNumber evidence="3 7">4.1.2.4</ecNumber>
    </recommendedName>
</protein>
<evidence type="ECO:0000313" key="12">
    <source>
        <dbReference type="Proteomes" id="UP000283426"/>
    </source>
</evidence>
<dbReference type="Proteomes" id="UP000283426">
    <property type="component" value="Unassembled WGS sequence"/>
</dbReference>
<evidence type="ECO:0000313" key="8">
    <source>
        <dbReference type="EMBL" id="MCG4960740.1"/>
    </source>
</evidence>
<dbReference type="SMART" id="SM01133">
    <property type="entry name" value="DeoC"/>
    <property type="match status" value="1"/>
</dbReference>
<evidence type="ECO:0000256" key="5">
    <source>
        <dbReference type="ARBA" id="ARBA00023270"/>
    </source>
</evidence>
<dbReference type="OMA" id="RYSGPDY"/>
<evidence type="ECO:0000313" key="10">
    <source>
        <dbReference type="EMBL" id="RGV30080.1"/>
    </source>
</evidence>
<proteinExistence type="inferred from homology"/>
<dbReference type="EC" id="4.1.2.4" evidence="3 7"/>
<dbReference type="PANTHER" id="PTHR10889">
    <property type="entry name" value="DEOXYRIBOSE-PHOSPHATE ALDOLASE"/>
    <property type="match status" value="1"/>
</dbReference>
<evidence type="ECO:0000256" key="7">
    <source>
        <dbReference type="NCBIfam" id="TIGR00126"/>
    </source>
</evidence>
<dbReference type="AlphaFoldDB" id="A0A1Y3YGD4"/>
<dbReference type="EMBL" id="QRYC01000026">
    <property type="protein sequence ID" value="RGU54736.1"/>
    <property type="molecule type" value="Genomic_DNA"/>
</dbReference>
<dbReference type="Proteomes" id="UP001199750">
    <property type="component" value="Unassembled WGS sequence"/>
</dbReference>
<evidence type="ECO:0000313" key="13">
    <source>
        <dbReference type="Proteomes" id="UP000284243"/>
    </source>
</evidence>
<reference evidence="8" key="2">
    <citation type="submission" date="2022-01" db="EMBL/GenBank/DDBJ databases">
        <title>Collection of gut derived symbiotic bacterial strains cultured from healthy donors.</title>
        <authorList>
            <person name="Lin H."/>
            <person name="Kohout C."/>
            <person name="Waligurski E."/>
            <person name="Pamer E.G."/>
        </authorList>
    </citation>
    <scope>NUCLEOTIDE SEQUENCE</scope>
    <source>
        <strain evidence="8">DFI.1.149</strain>
    </source>
</reference>
<dbReference type="Proteomes" id="UP000284243">
    <property type="component" value="Unassembled WGS sequence"/>
</dbReference>
<dbReference type="GO" id="GO:0016052">
    <property type="term" value="P:carbohydrate catabolic process"/>
    <property type="evidence" value="ECO:0007669"/>
    <property type="project" value="TreeGrafter"/>
</dbReference>
<comment type="catalytic activity">
    <reaction evidence="6">
        <text>2-deoxy-D-ribose 5-phosphate = D-glyceraldehyde 3-phosphate + acetaldehyde</text>
        <dbReference type="Rhea" id="RHEA:12821"/>
        <dbReference type="ChEBI" id="CHEBI:15343"/>
        <dbReference type="ChEBI" id="CHEBI:59776"/>
        <dbReference type="ChEBI" id="CHEBI:62877"/>
        <dbReference type="EC" id="4.1.2.4"/>
    </reaction>
</comment>
<comment type="pathway">
    <text evidence="1">Carbohydrate degradation; 2-deoxy-D-ribose 1-phosphate degradation; D-glyceraldehyde 3-phosphate and acetaldehyde from 2-deoxy-alpha-D-ribose 1-phosphate: step 2/2.</text>
</comment>
<dbReference type="EMBL" id="QRYW01000004">
    <property type="protein sequence ID" value="RGV30080.1"/>
    <property type="molecule type" value="Genomic_DNA"/>
</dbReference>
<dbReference type="RefSeq" id="WP_013612843.1">
    <property type="nucleotide sequence ID" value="NZ_CABJFF010000009.1"/>
</dbReference>
<dbReference type="Pfam" id="PF01791">
    <property type="entry name" value="DeoC"/>
    <property type="match status" value="1"/>
</dbReference>
<evidence type="ECO:0000256" key="6">
    <source>
        <dbReference type="ARBA" id="ARBA00048791"/>
    </source>
</evidence>
<dbReference type="Gene3D" id="3.20.20.70">
    <property type="entry name" value="Aldolase class I"/>
    <property type="match status" value="1"/>
</dbReference>
<dbReference type="GO" id="GO:0009264">
    <property type="term" value="P:deoxyribonucleotide catabolic process"/>
    <property type="evidence" value="ECO:0007669"/>
    <property type="project" value="UniProtKB-UniRule"/>
</dbReference>
<dbReference type="GO" id="GO:0004139">
    <property type="term" value="F:deoxyribose-phosphate aldolase activity"/>
    <property type="evidence" value="ECO:0007669"/>
    <property type="project" value="UniProtKB-UniRule"/>
</dbReference>
<gene>
    <name evidence="11" type="primary">deoC</name>
    <name evidence="10" type="ORF">DWW24_02895</name>
    <name evidence="9" type="ORF">DWW57_14900</name>
    <name evidence="11" type="ORF">DXA53_01060</name>
    <name evidence="8" type="ORF">L0P03_12900</name>
</gene>
<evidence type="ECO:0000256" key="3">
    <source>
        <dbReference type="ARBA" id="ARBA00012515"/>
    </source>
</evidence>
<dbReference type="CDD" id="cd00959">
    <property type="entry name" value="DeoC"/>
    <property type="match status" value="1"/>
</dbReference>
<dbReference type="NCBIfam" id="TIGR00126">
    <property type="entry name" value="deoC"/>
    <property type="match status" value="1"/>
</dbReference>
<dbReference type="EMBL" id="QSCO01000001">
    <property type="protein sequence ID" value="RGY09915.1"/>
    <property type="molecule type" value="Genomic_DNA"/>
</dbReference>
<organism evidence="11 14">
    <name type="scientific">Odoribacter splanchnicus</name>
    <dbReference type="NCBI Taxonomy" id="28118"/>
    <lineage>
        <taxon>Bacteria</taxon>
        <taxon>Pseudomonadati</taxon>
        <taxon>Bacteroidota</taxon>
        <taxon>Bacteroidia</taxon>
        <taxon>Bacteroidales</taxon>
        <taxon>Odoribacteraceae</taxon>
        <taxon>Odoribacter</taxon>
    </lineage>
</organism>
<dbReference type="GeneID" id="61275897"/>
<name>A0A1Y3YGD4_9BACT</name>
<dbReference type="SUPFAM" id="SSF51569">
    <property type="entry name" value="Aldolase"/>
    <property type="match status" value="1"/>
</dbReference>
<evidence type="ECO:0000313" key="11">
    <source>
        <dbReference type="EMBL" id="RGY09915.1"/>
    </source>
</evidence>
<comment type="caution">
    <text evidence="11">The sequence shown here is derived from an EMBL/GenBank/DDBJ whole genome shotgun (WGS) entry which is preliminary data.</text>
</comment>